<accession>A0A8H5FP62</accession>
<gene>
    <name evidence="2" type="ORF">D9758_012917</name>
</gene>
<proteinExistence type="predicted"/>
<sequence>MWYKPPSVDYIQKLLHYLNMLQPLTQQSLPDIPPLLLPALRTASTNVSSTDTHCPSLKRVKSNANIDEYFSQPRSGRTTCGKAVVGESPGDKSTPSAGLVPTLTSTPAHKRTKPRPSPPPTKSQNETLTKIKTVDGDAEDISAALSESLFAEVLPTPKPQTVSRASIAAARLLRLQQEQEKDDNDAFGMSEAQYRNLVSSFSTVKFEFFDLDGLVWTGSALKRANDTAAAAKRRRGSSGTGVGTVSEDKENVDVNESPLRFKRPKQKNEDEGTRFLIVDEDIEGEDGDGEYRGEEDKNQTIRASVSPFTVEALAMLTRPPRSRYRDKSSECATAPVTASTNAKNDTFITTPITTADASATARTRTTRRTRPMGPADVNDFFFPGCNADAGLDSASVSQSSSSFSSSPHPNSKSASALAEVASEAKASIKTDAATSVPRITTPAETKPEAESICRGRPRRTRSQSIMDGGVCGEFVRSRSRSLSRTRDISDSVADGWVGGEEGDGLADADAITIPCKSFLDDSDSDSSVSQPGPGTTGTIRASTFQCRPNAFAVSTRRVSESQSDTALKLDPQEEVEKVKKAAAQDPPPRPPRAPQRLHVQPRHGQDDDRPRPSLTNCKITTMTTPASTAAGEPLSAPPVSLRRSPPKRSKGLVKPKRIRTPLSPTQSHTKSNSKCDASVGPESTSNSAMAKGLEIPRSKAGKGKGSDQRDRDPFATCGRSFRQMMEVEDWSDDYEGYGDLTAGLYPDVVSAYLL</sequence>
<feature type="compositionally biased region" description="Polar residues" evidence="1">
    <location>
        <begin position="613"/>
        <end position="627"/>
    </location>
</feature>
<feature type="compositionally biased region" description="Low complexity" evidence="1">
    <location>
        <begin position="393"/>
        <end position="427"/>
    </location>
</feature>
<dbReference type="OrthoDB" id="2757916at2759"/>
<feature type="region of interest" description="Disordered" evidence="1">
    <location>
        <begin position="70"/>
        <end position="127"/>
    </location>
</feature>
<feature type="compositionally biased region" description="Polar residues" evidence="1">
    <location>
        <begin position="528"/>
        <end position="546"/>
    </location>
</feature>
<comment type="caution">
    <text evidence="2">The sequence shown here is derived from an EMBL/GenBank/DDBJ whole genome shotgun (WGS) entry which is preliminary data.</text>
</comment>
<dbReference type="Proteomes" id="UP000559256">
    <property type="component" value="Unassembled WGS sequence"/>
</dbReference>
<protein>
    <submittedName>
        <fullName evidence="2">Uncharacterized protein</fullName>
    </submittedName>
</protein>
<organism evidence="2 3">
    <name type="scientific">Tetrapyrgos nigripes</name>
    <dbReference type="NCBI Taxonomy" id="182062"/>
    <lineage>
        <taxon>Eukaryota</taxon>
        <taxon>Fungi</taxon>
        <taxon>Dikarya</taxon>
        <taxon>Basidiomycota</taxon>
        <taxon>Agaricomycotina</taxon>
        <taxon>Agaricomycetes</taxon>
        <taxon>Agaricomycetidae</taxon>
        <taxon>Agaricales</taxon>
        <taxon>Marasmiineae</taxon>
        <taxon>Marasmiaceae</taxon>
        <taxon>Tetrapyrgos</taxon>
    </lineage>
</organism>
<feature type="compositionally biased region" description="Polar residues" evidence="1">
    <location>
        <begin position="91"/>
        <end position="107"/>
    </location>
</feature>
<feature type="compositionally biased region" description="Basic residues" evidence="1">
    <location>
        <begin position="644"/>
        <end position="659"/>
    </location>
</feature>
<name>A0A8H5FP62_9AGAR</name>
<feature type="compositionally biased region" description="Basic and acidic residues" evidence="1">
    <location>
        <begin position="704"/>
        <end position="713"/>
    </location>
</feature>
<feature type="compositionally biased region" description="Basic and acidic residues" evidence="1">
    <location>
        <begin position="570"/>
        <end position="579"/>
    </location>
</feature>
<feature type="region of interest" description="Disordered" evidence="1">
    <location>
        <begin position="228"/>
        <end position="255"/>
    </location>
</feature>
<feature type="region of interest" description="Disordered" evidence="1">
    <location>
        <begin position="482"/>
        <end position="717"/>
    </location>
</feature>
<keyword evidence="3" id="KW-1185">Reference proteome</keyword>
<dbReference type="AlphaFoldDB" id="A0A8H5FP62"/>
<evidence type="ECO:0000256" key="1">
    <source>
        <dbReference type="SAM" id="MobiDB-lite"/>
    </source>
</evidence>
<evidence type="ECO:0000313" key="2">
    <source>
        <dbReference type="EMBL" id="KAF5344006.1"/>
    </source>
</evidence>
<feature type="region of interest" description="Disordered" evidence="1">
    <location>
        <begin position="393"/>
        <end position="464"/>
    </location>
</feature>
<dbReference type="EMBL" id="JAACJM010000130">
    <property type="protein sequence ID" value="KAF5344006.1"/>
    <property type="molecule type" value="Genomic_DNA"/>
</dbReference>
<evidence type="ECO:0000313" key="3">
    <source>
        <dbReference type="Proteomes" id="UP000559256"/>
    </source>
</evidence>
<feature type="compositionally biased region" description="Polar residues" evidence="1">
    <location>
        <begin position="662"/>
        <end position="688"/>
    </location>
</feature>
<reference evidence="2 3" key="1">
    <citation type="journal article" date="2020" name="ISME J.">
        <title>Uncovering the hidden diversity of litter-decomposition mechanisms in mushroom-forming fungi.</title>
        <authorList>
            <person name="Floudas D."/>
            <person name="Bentzer J."/>
            <person name="Ahren D."/>
            <person name="Johansson T."/>
            <person name="Persson P."/>
            <person name="Tunlid A."/>
        </authorList>
    </citation>
    <scope>NUCLEOTIDE SEQUENCE [LARGE SCALE GENOMIC DNA]</scope>
    <source>
        <strain evidence="2 3">CBS 291.85</strain>
    </source>
</reference>